<evidence type="ECO:0000313" key="4">
    <source>
        <dbReference type="Proteomes" id="UP000322225"/>
    </source>
</evidence>
<accession>A0AAJ8LMP1</accession>
<evidence type="ECO:0000256" key="1">
    <source>
        <dbReference type="SAM" id="MobiDB-lite"/>
    </source>
</evidence>
<sequence length="357" mass="38984">MSSRLPPPNGPPPAYTAVVTRVYPYTLRPIVIGFSIIGFIYGLALGVESIRDFSSNNEIHKEKVYDFISAIFYFVIAAIELYAFMVAILQNVRLARLLLFFAPAGILLNIGCQVIGIIVHYSLKSDLIAQCVQDETDDAFDFLTTGQAQSACESAWRRGTWSVFAWLILTGILSIFFGTTLLGYYRQLLDPSSIRQRASANAQNQAFQMQPGYYPPPPTNGQQQWMVPPYPGPPTNGPPPPAPGFEKSDYQPDAPWAQHEYAPPAGAPPSQGGSWGASGGGHPEPNRAEDEAWERAQSEGVTAHLTGQAPAPRSNQRNESSGYVIANEEEEDAWERARNEGVTAHLTGAGRNREGAV</sequence>
<evidence type="ECO:0000256" key="2">
    <source>
        <dbReference type="SAM" id="Phobius"/>
    </source>
</evidence>
<feature type="transmembrane region" description="Helical" evidence="2">
    <location>
        <begin position="97"/>
        <end position="119"/>
    </location>
</feature>
<proteinExistence type="predicted"/>
<feature type="region of interest" description="Disordered" evidence="1">
    <location>
        <begin position="208"/>
        <end position="357"/>
    </location>
</feature>
<gene>
    <name evidence="3" type="ORF">CI109_105178</name>
</gene>
<reference evidence="3" key="1">
    <citation type="submission" date="2017-08" db="EMBL/GenBank/DDBJ databases">
        <authorList>
            <person name="Cuomo C."/>
            <person name="Billmyre B."/>
            <person name="Heitman J."/>
        </authorList>
    </citation>
    <scope>NUCLEOTIDE SEQUENCE</scope>
    <source>
        <strain evidence="3">CBS 12478</strain>
    </source>
</reference>
<dbReference type="EMBL" id="CP144059">
    <property type="protein sequence ID" value="WWD20702.1"/>
    <property type="molecule type" value="Genomic_DNA"/>
</dbReference>
<feature type="transmembrane region" description="Helical" evidence="2">
    <location>
        <begin position="163"/>
        <end position="185"/>
    </location>
</feature>
<protein>
    <submittedName>
        <fullName evidence="3">Uncharacterized protein</fullName>
    </submittedName>
</protein>
<dbReference type="Proteomes" id="UP000322225">
    <property type="component" value="Chromosome 9"/>
</dbReference>
<feature type="compositionally biased region" description="Gly residues" evidence="1">
    <location>
        <begin position="273"/>
        <end position="282"/>
    </location>
</feature>
<reference evidence="3" key="2">
    <citation type="submission" date="2024-01" db="EMBL/GenBank/DDBJ databases">
        <title>Comparative genomics of Cryptococcus and Kwoniella reveals pathogenesis evolution and contrasting modes of karyotype evolution via chromosome fusion or intercentromeric recombination.</title>
        <authorList>
            <person name="Coelho M.A."/>
            <person name="David-Palma M."/>
            <person name="Shea T."/>
            <person name="Bowers K."/>
            <person name="McGinley-Smith S."/>
            <person name="Mohammad A.W."/>
            <person name="Gnirke A."/>
            <person name="Yurkov A.M."/>
            <person name="Nowrousian M."/>
            <person name="Sun S."/>
            <person name="Cuomo C.A."/>
            <person name="Heitman J."/>
        </authorList>
    </citation>
    <scope>NUCLEOTIDE SEQUENCE</scope>
    <source>
        <strain evidence="3">CBS 12478</strain>
    </source>
</reference>
<keyword evidence="2" id="KW-1133">Transmembrane helix</keyword>
<dbReference type="RefSeq" id="XP_031862522.2">
    <property type="nucleotide sequence ID" value="XM_032003200.2"/>
</dbReference>
<feature type="transmembrane region" description="Helical" evidence="2">
    <location>
        <begin position="67"/>
        <end position="90"/>
    </location>
</feature>
<feature type="transmembrane region" description="Helical" evidence="2">
    <location>
        <begin position="30"/>
        <end position="47"/>
    </location>
</feature>
<evidence type="ECO:0000313" key="3">
    <source>
        <dbReference type="EMBL" id="WWD20702.1"/>
    </source>
</evidence>
<organism evidence="3 4">
    <name type="scientific">Kwoniella shandongensis</name>
    <dbReference type="NCBI Taxonomy" id="1734106"/>
    <lineage>
        <taxon>Eukaryota</taxon>
        <taxon>Fungi</taxon>
        <taxon>Dikarya</taxon>
        <taxon>Basidiomycota</taxon>
        <taxon>Agaricomycotina</taxon>
        <taxon>Tremellomycetes</taxon>
        <taxon>Tremellales</taxon>
        <taxon>Cryptococcaceae</taxon>
        <taxon>Kwoniella</taxon>
    </lineage>
</organism>
<feature type="compositionally biased region" description="Pro residues" evidence="1">
    <location>
        <begin position="228"/>
        <end position="243"/>
    </location>
</feature>
<keyword evidence="4" id="KW-1185">Reference proteome</keyword>
<dbReference type="KEGG" id="ksn:43587319"/>
<keyword evidence="2" id="KW-0472">Membrane</keyword>
<dbReference type="GeneID" id="43587319"/>
<name>A0AAJ8LMP1_9TREE</name>
<feature type="compositionally biased region" description="Low complexity" evidence="1">
    <location>
        <begin position="262"/>
        <end position="272"/>
    </location>
</feature>
<keyword evidence="2" id="KW-0812">Transmembrane</keyword>
<feature type="compositionally biased region" description="Basic and acidic residues" evidence="1">
    <location>
        <begin position="284"/>
        <end position="297"/>
    </location>
</feature>
<dbReference type="AlphaFoldDB" id="A0AAJ8LMP1"/>